<evidence type="ECO:0000256" key="1">
    <source>
        <dbReference type="SAM" id="SignalP"/>
    </source>
</evidence>
<feature type="chain" id="PRO_5040975821" evidence="1">
    <location>
        <begin position="21"/>
        <end position="289"/>
    </location>
</feature>
<keyword evidence="1" id="KW-0732">Signal</keyword>
<protein>
    <submittedName>
        <fullName evidence="2">Peptidoglycan-binding protein LysM</fullName>
    </submittedName>
</protein>
<comment type="caution">
    <text evidence="2">The sequence shown here is derived from an EMBL/GenBank/DDBJ whole genome shotgun (WGS) entry which is preliminary data.</text>
</comment>
<dbReference type="Pfam" id="PF07485">
    <property type="entry name" value="DUF1529"/>
    <property type="match status" value="2"/>
</dbReference>
<feature type="signal peptide" evidence="1">
    <location>
        <begin position="1"/>
        <end position="20"/>
    </location>
</feature>
<dbReference type="Proteomes" id="UP001144352">
    <property type="component" value="Unassembled WGS sequence"/>
</dbReference>
<reference evidence="2" key="1">
    <citation type="submission" date="2022-12" db="EMBL/GenBank/DDBJ databases">
        <title>Reference genome sequencing for broad-spectrum identification of bacterial and archaeal isolates by mass spectrometry.</title>
        <authorList>
            <person name="Sekiguchi Y."/>
            <person name="Tourlousse D.M."/>
        </authorList>
    </citation>
    <scope>NUCLEOTIDE SEQUENCE</scope>
    <source>
        <strain evidence="2">H2</strain>
    </source>
</reference>
<evidence type="ECO:0000313" key="2">
    <source>
        <dbReference type="EMBL" id="GLI37938.1"/>
    </source>
</evidence>
<evidence type="ECO:0000313" key="3">
    <source>
        <dbReference type="Proteomes" id="UP001144352"/>
    </source>
</evidence>
<sequence length="289" mass="31045">MKRIIFAFILLLSSASIVFAQGGDWQGVEKVFGRKGTVQGGMLKVTFPRSDLTVKVGDVTIESGLALTSWIGFKGMGKEAMMMGDLALLEGEVAPVMARLVADGVRVTALHNHLIGSTPPIMYLHFSGEGPPGRLAEAMRSALSLTGTPMGTPTPAVTQATPVDWAKVEAILGKSGQKKGNLLQMSFPRKETIREKGMDVPPYLGMAIGINLQMVGRKAAATGDFVLLGEEVNPVVKALIDQGITVTAVHSHMLFESPRLFFLHFWGYDEPEKLARGLKAALDKTNSVK</sequence>
<dbReference type="EMBL" id="BSDS01000001">
    <property type="protein sequence ID" value="GLI37938.1"/>
    <property type="molecule type" value="Genomic_DNA"/>
</dbReference>
<organism evidence="2 3">
    <name type="scientific">Geobacter hydrogenophilus</name>
    <dbReference type="NCBI Taxonomy" id="40983"/>
    <lineage>
        <taxon>Bacteria</taxon>
        <taxon>Pseudomonadati</taxon>
        <taxon>Thermodesulfobacteriota</taxon>
        <taxon>Desulfuromonadia</taxon>
        <taxon>Geobacterales</taxon>
        <taxon>Geobacteraceae</taxon>
        <taxon>Geobacter</taxon>
    </lineage>
</organism>
<dbReference type="RefSeq" id="WP_214185579.1">
    <property type="nucleotide sequence ID" value="NZ_BSDS01000001.1"/>
</dbReference>
<keyword evidence="3" id="KW-1185">Reference proteome</keyword>
<name>A0A9W6G041_9BACT</name>
<proteinExistence type="predicted"/>
<dbReference type="InterPro" id="IPR011094">
    <property type="entry name" value="Uncharacterised_LppY/LpqO"/>
</dbReference>
<accession>A0A9W6G041</accession>
<gene>
    <name evidence="2" type="ORF">GHYDROH2_14390</name>
</gene>
<dbReference type="AlphaFoldDB" id="A0A9W6G041"/>